<keyword evidence="4 6" id="KW-0472">Membrane</keyword>
<organism evidence="7 8">
    <name type="scientific">Phyllosticta citriasiana</name>
    <dbReference type="NCBI Taxonomy" id="595635"/>
    <lineage>
        <taxon>Eukaryota</taxon>
        <taxon>Fungi</taxon>
        <taxon>Dikarya</taxon>
        <taxon>Ascomycota</taxon>
        <taxon>Pezizomycotina</taxon>
        <taxon>Dothideomycetes</taxon>
        <taxon>Dothideomycetes incertae sedis</taxon>
        <taxon>Botryosphaeriales</taxon>
        <taxon>Phyllostictaceae</taxon>
        <taxon>Phyllosticta</taxon>
    </lineage>
</organism>
<evidence type="ECO:0000256" key="1">
    <source>
        <dbReference type="ARBA" id="ARBA00004167"/>
    </source>
</evidence>
<evidence type="ECO:0000256" key="6">
    <source>
        <dbReference type="SAM" id="Phobius"/>
    </source>
</evidence>
<dbReference type="PANTHER" id="PTHR12883:SF0">
    <property type="entry name" value="PAT COMPLEX SUBUNIT CCDC47"/>
    <property type="match status" value="1"/>
</dbReference>
<feature type="transmembrane region" description="Helical" evidence="6">
    <location>
        <begin position="80"/>
        <end position="99"/>
    </location>
</feature>
<reference evidence="7 8" key="1">
    <citation type="submission" date="2024-04" db="EMBL/GenBank/DDBJ databases">
        <title>Phyllosticta paracitricarpa is synonymous to the EU quarantine fungus P. citricarpa based on phylogenomic analyses.</title>
        <authorList>
            <consortium name="Lawrence Berkeley National Laboratory"/>
            <person name="Van Ingen-Buijs V.A."/>
            <person name="Van Westerhoven A.C."/>
            <person name="Haridas S."/>
            <person name="Skiadas P."/>
            <person name="Martin F."/>
            <person name="Groenewald J.Z."/>
            <person name="Crous P.W."/>
            <person name="Seidl M.F."/>
        </authorList>
    </citation>
    <scope>NUCLEOTIDE SEQUENCE [LARGE SCALE GENOMIC DNA]</scope>
    <source>
        <strain evidence="7 8">CBS 123371</strain>
    </source>
</reference>
<gene>
    <name evidence="7" type="ORF">IWZ03DRAFT_380335</name>
</gene>
<evidence type="ECO:0000256" key="3">
    <source>
        <dbReference type="ARBA" id="ARBA00022989"/>
    </source>
</evidence>
<evidence type="ECO:0000256" key="5">
    <source>
        <dbReference type="SAM" id="MobiDB-lite"/>
    </source>
</evidence>
<feature type="region of interest" description="Disordered" evidence="5">
    <location>
        <begin position="383"/>
        <end position="451"/>
    </location>
</feature>
<comment type="subcellular location">
    <subcellularLocation>
        <location evidence="1">Membrane</location>
        <topology evidence="1">Single-pass membrane protein</topology>
    </subcellularLocation>
</comment>
<comment type="caution">
    <text evidence="7">The sequence shown here is derived from an EMBL/GenBank/DDBJ whole genome shotgun (WGS) entry which is preliminary data.</text>
</comment>
<dbReference type="InterPro" id="IPR012879">
    <property type="entry name" value="CCDC47"/>
</dbReference>
<sequence>MADFLNNLLGTKSTPSAAPAADQDADFADFASAPEPTPASISVASASTAAAGVVAGATNVPLVPYTKWYRVWERTQLSDFYQEAFILPFIVLVVLVHVWGTRANRKRAHGWARAHAPVLKDEFASVGFGGRRDKKPPTVQDVQASGLARLSADEMASLEPEKLVKEVAHNEYQSYATGRQNVAFVDVKLSMAKRYNPLVRYGEAAASFFFDSVSAPVERMEATAYAFDGKEATLAPGAAKVPNSSFDGFVFAIVHKDLMKRLRDDRYDLSLTTTKDHPKLPVWYTVMSESAEITDALLTPELLKVVEQAGDALEALVISDQPMDRPKKLDETNPRKRITLSLTLPANNDYSATLPLFSFFLRLPDQLASSARFRPEALRRVRQTREDEARKLRKLDDEGRAEERRLEAEKQKKADRERKLKNMSADDQRKYLEKEREKNLRRSQRQKTMKA</sequence>
<feature type="compositionally biased region" description="Basic and acidic residues" evidence="5">
    <location>
        <begin position="383"/>
        <end position="440"/>
    </location>
</feature>
<dbReference type="Pfam" id="PF07946">
    <property type="entry name" value="CCDC47"/>
    <property type="match status" value="1"/>
</dbReference>
<evidence type="ECO:0000256" key="2">
    <source>
        <dbReference type="ARBA" id="ARBA00022692"/>
    </source>
</evidence>
<name>A0ABR1KJ46_9PEZI</name>
<protein>
    <recommendedName>
        <fullName evidence="9">DUF1682-domain-containing protein</fullName>
    </recommendedName>
</protein>
<keyword evidence="3 6" id="KW-1133">Transmembrane helix</keyword>
<evidence type="ECO:0000313" key="7">
    <source>
        <dbReference type="EMBL" id="KAK7515736.1"/>
    </source>
</evidence>
<evidence type="ECO:0008006" key="9">
    <source>
        <dbReference type="Google" id="ProtNLM"/>
    </source>
</evidence>
<dbReference type="Proteomes" id="UP001363622">
    <property type="component" value="Unassembled WGS sequence"/>
</dbReference>
<feature type="compositionally biased region" description="Basic residues" evidence="5">
    <location>
        <begin position="441"/>
        <end position="451"/>
    </location>
</feature>
<proteinExistence type="predicted"/>
<dbReference type="PANTHER" id="PTHR12883">
    <property type="entry name" value="ADIPOCYTE-SPECIFIC PROTEIN 4-RELATED"/>
    <property type="match status" value="1"/>
</dbReference>
<keyword evidence="8" id="KW-1185">Reference proteome</keyword>
<accession>A0ABR1KJ46</accession>
<evidence type="ECO:0000256" key="4">
    <source>
        <dbReference type="ARBA" id="ARBA00023136"/>
    </source>
</evidence>
<dbReference type="EMBL" id="JBBPHU010000007">
    <property type="protein sequence ID" value="KAK7515736.1"/>
    <property type="molecule type" value="Genomic_DNA"/>
</dbReference>
<evidence type="ECO:0000313" key="8">
    <source>
        <dbReference type="Proteomes" id="UP001363622"/>
    </source>
</evidence>
<keyword evidence="2 6" id="KW-0812">Transmembrane</keyword>